<reference evidence="9" key="1">
    <citation type="submission" date="2025-08" db="UniProtKB">
        <authorList>
            <consortium name="Ensembl"/>
        </authorList>
    </citation>
    <scope>IDENTIFICATION</scope>
</reference>
<dbReference type="GO" id="GO:0007032">
    <property type="term" value="P:endosome organization"/>
    <property type="evidence" value="ECO:0007669"/>
    <property type="project" value="TreeGrafter"/>
</dbReference>
<evidence type="ECO:0000256" key="2">
    <source>
        <dbReference type="ARBA" id="ARBA00022927"/>
    </source>
</evidence>
<dbReference type="PANTHER" id="PTHR21705:SF4">
    <property type="entry name" value="FHF COMPLEX SUBUNIT HOOK-INTERACTING PROTEIN 1B"/>
    <property type="match status" value="1"/>
</dbReference>
<dbReference type="InterPro" id="IPR045668">
    <property type="entry name" value="FHIP_KELAA_motif"/>
</dbReference>
<evidence type="ECO:0000256" key="1">
    <source>
        <dbReference type="ARBA" id="ARBA00022448"/>
    </source>
</evidence>
<dbReference type="GeneTree" id="ENSGT00950000182936"/>
<dbReference type="GO" id="GO:0070695">
    <property type="term" value="C:FHF complex"/>
    <property type="evidence" value="ECO:0007669"/>
    <property type="project" value="TreeGrafter"/>
</dbReference>
<evidence type="ECO:0000256" key="7">
    <source>
        <dbReference type="SAM" id="MobiDB-lite"/>
    </source>
</evidence>
<evidence type="ECO:0000259" key="8">
    <source>
        <dbReference type="Pfam" id="PF19314"/>
    </source>
</evidence>
<dbReference type="Pfam" id="PF19311">
    <property type="entry name" value="KELAA"/>
    <property type="match status" value="1"/>
</dbReference>
<dbReference type="GO" id="GO:0008333">
    <property type="term" value="P:endosome to lysosome transport"/>
    <property type="evidence" value="ECO:0007669"/>
    <property type="project" value="TreeGrafter"/>
</dbReference>
<reference evidence="9" key="2">
    <citation type="submission" date="2025-09" db="UniProtKB">
        <authorList>
            <consortium name="Ensembl"/>
        </authorList>
    </citation>
    <scope>IDENTIFICATION</scope>
</reference>
<feature type="region of interest" description="Disordered" evidence="7">
    <location>
        <begin position="481"/>
        <end position="500"/>
    </location>
</feature>
<keyword evidence="1" id="KW-0813">Transport</keyword>
<dbReference type="GO" id="GO:0015031">
    <property type="term" value="P:protein transport"/>
    <property type="evidence" value="ECO:0007669"/>
    <property type="project" value="UniProtKB-KW"/>
</dbReference>
<dbReference type="GO" id="GO:0045022">
    <property type="term" value="P:early endosome to late endosome transport"/>
    <property type="evidence" value="ECO:0007669"/>
    <property type="project" value="TreeGrafter"/>
</dbReference>
<feature type="region of interest" description="Disordered" evidence="7">
    <location>
        <begin position="509"/>
        <end position="539"/>
    </location>
</feature>
<sequence length="851" mass="93270">MEWSCWLSRLTPRTPAARPGRGATPQEAPSCTADPETCFMVFENHWRQVSVSRVLDQSELSRSTDDLIAVRNHTDQMFCLLAEERPPQGGGGDDGGGEGVGPILQLVVREGVLESLLRWHLRGDPDADSLGALLKLFEMLIGQSQQALLRRPAVLHPLLRVVGACAHSERGCPPALENSLVLLLNQVCVRVAREPALLETLLRAAPAQRGSSDLPLFSLLVPFIHREGAVGQQARDALLLVMATSAADRAVARYIAHNSYFCPVLATGLSALYSSLPRKMEVHGDDWHALRREDWMGVSSLAVFMNSLEFCNAVVQVAHPMVRSQLLDYLHNGFLVSVVAPALYKSSVDEMIASTAYLDLFLRSVSETSLLKTFLRFILLHRLDDDSILDTLLTRIGGNSRLCMVSLSLFRTLLSFNCEDIMLQLVLRYLLPCGHVMLSQRRAIREADMYGKCADKFLSLIPECCRTVAAPLAVREEDASFRGKGECPGSPAPPRPSTPSRLAFFIRQQSGGTPTGAPPGPGGSESPQSAAPDSPAYRPQPEIAAWDSGYLDYLKDARRSIELCSWACRDWSAPYDGEKPSPSAAPLPPGPPTYAPSTAAYPEHSFSWPVWHWASDLLLKCDLKERERKSVVCNERPGPLMAVLLAKLENMPHNSLYVNILLTGIVGRLACYPQPLLCSFLLNTNMVFQPSVKSLIQVLGSVKNRIEAFAASHEDFPAMLRKAQQYLVARGKVDWSEPPGAVPPLRRSDSLVKSRKSSLSELILRHTSSPTRTRSAAQMALAHVRVGGQTLHSALFRGGAGASSLEKQAEALRVKNAVYCAVIFCEFLKELAALAQEHAVALPFARTDAEE</sequence>
<accession>A0A3Q3DS97</accession>
<dbReference type="AlphaFoldDB" id="A0A3Q3DS97"/>
<comment type="subunit">
    <text evidence="6">Component of the FTS/Hook/FHIP complex (FHF complex), composed of AKTIP/FTS, FHIP1B, and one or more members of the Hook family of proteins HOOK1, HOOK2, and HOOK3. The FHF complex associates with the homotypic vesicular sorting complex (the HOPS complex).</text>
</comment>
<organism evidence="9 10">
    <name type="scientific">Hippocampus comes</name>
    <name type="common">Tiger tail seahorse</name>
    <dbReference type="NCBI Taxonomy" id="109280"/>
    <lineage>
        <taxon>Eukaryota</taxon>
        <taxon>Metazoa</taxon>
        <taxon>Chordata</taxon>
        <taxon>Craniata</taxon>
        <taxon>Vertebrata</taxon>
        <taxon>Euteleostomi</taxon>
        <taxon>Actinopterygii</taxon>
        <taxon>Neopterygii</taxon>
        <taxon>Teleostei</taxon>
        <taxon>Neoteleostei</taxon>
        <taxon>Acanthomorphata</taxon>
        <taxon>Syngnathiaria</taxon>
        <taxon>Syngnathiformes</taxon>
        <taxon>Syngnathoidei</taxon>
        <taxon>Syngnathidae</taxon>
        <taxon>Hippocampus</taxon>
    </lineage>
</organism>
<evidence type="ECO:0000313" key="10">
    <source>
        <dbReference type="Proteomes" id="UP000264820"/>
    </source>
</evidence>
<keyword evidence="2" id="KW-0653">Protein transport</keyword>
<proteinExistence type="inferred from homology"/>
<dbReference type="STRING" id="109280.ENSHCOP00000019250"/>
<evidence type="ECO:0000256" key="3">
    <source>
        <dbReference type="ARBA" id="ARBA00024336"/>
    </source>
</evidence>
<evidence type="ECO:0000256" key="5">
    <source>
        <dbReference type="ARBA" id="ARBA00046048"/>
    </source>
</evidence>
<evidence type="ECO:0000256" key="4">
    <source>
        <dbReference type="ARBA" id="ARBA00040201"/>
    </source>
</evidence>
<dbReference type="Pfam" id="PF10257">
    <property type="entry name" value="RAI16-like"/>
    <property type="match status" value="1"/>
</dbReference>
<comment type="similarity">
    <text evidence="3">Belongs to the FHIP family.</text>
</comment>
<comment type="function">
    <text evidence="5">Component of the FTS/Hook/FHIP complex (FHF complex). The FHF complex may function to promote vesicle trafficking and/or fusion via the homotypic vesicular protein sorting complex (the HOPS complex). FHF complex promotes the distribution of AP-4 complex to the perinuclear area of the cell.</text>
</comment>
<protein>
    <recommendedName>
        <fullName evidence="4">FHF complex subunit HOOK-interacting protein 1B</fullName>
    </recommendedName>
</protein>
<dbReference type="InterPro" id="IPR019384">
    <property type="entry name" value="FHIP"/>
</dbReference>
<evidence type="ECO:0000256" key="6">
    <source>
        <dbReference type="ARBA" id="ARBA00046925"/>
    </source>
</evidence>
<dbReference type="PANTHER" id="PTHR21705">
    <property type="entry name" value="RAI16 PROTEIN-RELATED"/>
    <property type="match status" value="1"/>
</dbReference>
<keyword evidence="10" id="KW-1185">Reference proteome</keyword>
<dbReference type="GO" id="GO:0007040">
    <property type="term" value="P:lysosome organization"/>
    <property type="evidence" value="ECO:0007669"/>
    <property type="project" value="TreeGrafter"/>
</dbReference>
<evidence type="ECO:0000313" key="9">
    <source>
        <dbReference type="Ensembl" id="ENSHCOP00000019250.1"/>
    </source>
</evidence>
<dbReference type="OMA" id="QQTHTEC"/>
<name>A0A3Q3DS97_HIPCM</name>
<feature type="domain" description="FHF complex subunit HOOK-interacting protein C-terminal" evidence="8">
    <location>
        <begin position="638"/>
        <end position="729"/>
    </location>
</feature>
<dbReference type="Ensembl" id="ENSHCOT00000009203.1">
    <property type="protein sequence ID" value="ENSHCOP00000019250.1"/>
    <property type="gene ID" value="ENSHCOG00000004452.1"/>
</dbReference>
<dbReference type="InterPro" id="IPR045669">
    <property type="entry name" value="FHIP_C"/>
</dbReference>
<dbReference type="Proteomes" id="UP000264820">
    <property type="component" value="Unplaced"/>
</dbReference>
<dbReference type="Pfam" id="PF19314">
    <property type="entry name" value="DUF5917"/>
    <property type="match status" value="1"/>
</dbReference>